<name>A0AAW0LDD2_QUESU</name>
<dbReference type="Proteomes" id="UP000237347">
    <property type="component" value="Unassembled WGS sequence"/>
</dbReference>
<dbReference type="EMBL" id="PKMF04000109">
    <property type="protein sequence ID" value="KAK7849723.1"/>
    <property type="molecule type" value="Genomic_DNA"/>
</dbReference>
<sequence>MGRRGSAKQRAAPLCTFAEADPLGILEKGRELFTKGGSRDEGDGKLSLLECKLILSFFLERTTIEIIKKDL</sequence>
<proteinExistence type="predicted"/>
<gene>
    <name evidence="1" type="ORF">CFP56_002401</name>
</gene>
<keyword evidence="2" id="KW-1185">Reference proteome</keyword>
<organism evidence="1 2">
    <name type="scientific">Quercus suber</name>
    <name type="common">Cork oak</name>
    <dbReference type="NCBI Taxonomy" id="58331"/>
    <lineage>
        <taxon>Eukaryota</taxon>
        <taxon>Viridiplantae</taxon>
        <taxon>Streptophyta</taxon>
        <taxon>Embryophyta</taxon>
        <taxon>Tracheophyta</taxon>
        <taxon>Spermatophyta</taxon>
        <taxon>Magnoliopsida</taxon>
        <taxon>eudicotyledons</taxon>
        <taxon>Gunneridae</taxon>
        <taxon>Pentapetalae</taxon>
        <taxon>rosids</taxon>
        <taxon>fabids</taxon>
        <taxon>Fagales</taxon>
        <taxon>Fagaceae</taxon>
        <taxon>Quercus</taxon>
    </lineage>
</organism>
<reference evidence="1 2" key="1">
    <citation type="journal article" date="2018" name="Sci. Data">
        <title>The draft genome sequence of cork oak.</title>
        <authorList>
            <person name="Ramos A.M."/>
            <person name="Usie A."/>
            <person name="Barbosa P."/>
            <person name="Barros P.M."/>
            <person name="Capote T."/>
            <person name="Chaves I."/>
            <person name="Simoes F."/>
            <person name="Abreu I."/>
            <person name="Carrasquinho I."/>
            <person name="Faro C."/>
            <person name="Guimaraes J.B."/>
            <person name="Mendonca D."/>
            <person name="Nobrega F."/>
            <person name="Rodrigues L."/>
            <person name="Saibo N.J.M."/>
            <person name="Varela M.C."/>
            <person name="Egas C."/>
            <person name="Matos J."/>
            <person name="Miguel C.M."/>
            <person name="Oliveira M.M."/>
            <person name="Ricardo C.P."/>
            <person name="Goncalves S."/>
        </authorList>
    </citation>
    <scope>NUCLEOTIDE SEQUENCE [LARGE SCALE GENOMIC DNA]</scope>
    <source>
        <strain evidence="2">cv. HL8</strain>
    </source>
</reference>
<accession>A0AAW0LDD2</accession>
<evidence type="ECO:0000313" key="2">
    <source>
        <dbReference type="Proteomes" id="UP000237347"/>
    </source>
</evidence>
<comment type="caution">
    <text evidence="1">The sequence shown here is derived from an EMBL/GenBank/DDBJ whole genome shotgun (WGS) entry which is preliminary data.</text>
</comment>
<evidence type="ECO:0000313" key="1">
    <source>
        <dbReference type="EMBL" id="KAK7849723.1"/>
    </source>
</evidence>
<protein>
    <submittedName>
        <fullName evidence="1">Uncharacterized protein</fullName>
    </submittedName>
</protein>
<dbReference type="AlphaFoldDB" id="A0AAW0LDD2"/>